<dbReference type="Gene3D" id="2.130.10.10">
    <property type="entry name" value="YVTN repeat-like/Quinoprotein amine dehydrogenase"/>
    <property type="match status" value="2"/>
</dbReference>
<dbReference type="OrthoDB" id="10248252at2759"/>
<comment type="subcellular location">
    <subcellularLocation>
        <location evidence="1">Cytoplasm</location>
    </subcellularLocation>
</comment>
<evidence type="ECO:0000256" key="3">
    <source>
        <dbReference type="ARBA" id="ARBA00038145"/>
    </source>
</evidence>
<name>A0A9P7AFB3_9AGAM</name>
<dbReference type="SMART" id="SM00320">
    <property type="entry name" value="WD40"/>
    <property type="match status" value="5"/>
</dbReference>
<proteinExistence type="inferred from homology"/>
<dbReference type="AlphaFoldDB" id="A0A9P7AFB3"/>
<dbReference type="PANTHER" id="PTHR22842:SF3">
    <property type="entry name" value="WD REPEAT DOMAIN-CONTAINING PROTEIN 83"/>
    <property type="match status" value="1"/>
</dbReference>
<keyword evidence="7" id="KW-1185">Reference proteome</keyword>
<gene>
    <name evidence="6" type="ORF">HD556DRAFT_1404638</name>
</gene>
<evidence type="ECO:0000313" key="7">
    <source>
        <dbReference type="Proteomes" id="UP000719766"/>
    </source>
</evidence>
<dbReference type="RefSeq" id="XP_041155500.1">
    <property type="nucleotide sequence ID" value="XM_041303945.1"/>
</dbReference>
<organism evidence="6 7">
    <name type="scientific">Suillus plorans</name>
    <dbReference type="NCBI Taxonomy" id="116603"/>
    <lineage>
        <taxon>Eukaryota</taxon>
        <taxon>Fungi</taxon>
        <taxon>Dikarya</taxon>
        <taxon>Basidiomycota</taxon>
        <taxon>Agaricomycotina</taxon>
        <taxon>Agaricomycetes</taxon>
        <taxon>Agaricomycetidae</taxon>
        <taxon>Boletales</taxon>
        <taxon>Suillineae</taxon>
        <taxon>Suillaceae</taxon>
        <taxon>Suillus</taxon>
    </lineage>
</organism>
<feature type="region of interest" description="Disordered" evidence="5">
    <location>
        <begin position="177"/>
        <end position="216"/>
    </location>
</feature>
<dbReference type="PANTHER" id="PTHR22842">
    <property type="entry name" value="WD40 REPEAT PROTEIN"/>
    <property type="match status" value="1"/>
</dbReference>
<keyword evidence="4" id="KW-0853">WD repeat</keyword>
<evidence type="ECO:0000256" key="1">
    <source>
        <dbReference type="ARBA" id="ARBA00004496"/>
    </source>
</evidence>
<dbReference type="InterPro" id="IPR001680">
    <property type="entry name" value="WD40_rpt"/>
</dbReference>
<comment type="similarity">
    <text evidence="3">Belongs to the WD repeat MORG1 family.</text>
</comment>
<dbReference type="SUPFAM" id="SSF50978">
    <property type="entry name" value="WD40 repeat-like"/>
    <property type="match status" value="1"/>
</dbReference>
<keyword evidence="2" id="KW-0963">Cytoplasm</keyword>
<evidence type="ECO:0000256" key="5">
    <source>
        <dbReference type="SAM" id="MobiDB-lite"/>
    </source>
</evidence>
<dbReference type="Proteomes" id="UP000719766">
    <property type="component" value="Unassembled WGS sequence"/>
</dbReference>
<protein>
    <submittedName>
        <fullName evidence="6">WD40-repeat-containing domain protein</fullName>
    </submittedName>
</protein>
<dbReference type="InterPro" id="IPR051980">
    <property type="entry name" value="WD_repeat_MORG1"/>
</dbReference>
<evidence type="ECO:0000313" key="6">
    <source>
        <dbReference type="EMBL" id="KAG1788227.1"/>
    </source>
</evidence>
<dbReference type="GeneID" id="64597709"/>
<feature type="repeat" description="WD" evidence="4">
    <location>
        <begin position="710"/>
        <end position="723"/>
    </location>
</feature>
<dbReference type="InterPro" id="IPR036322">
    <property type="entry name" value="WD40_repeat_dom_sf"/>
</dbReference>
<dbReference type="PROSITE" id="PS50082">
    <property type="entry name" value="WD_REPEATS_2"/>
    <property type="match status" value="1"/>
</dbReference>
<dbReference type="Pfam" id="PF00400">
    <property type="entry name" value="WD40"/>
    <property type="match status" value="1"/>
</dbReference>
<dbReference type="GO" id="GO:0005737">
    <property type="term" value="C:cytoplasm"/>
    <property type="evidence" value="ECO:0007669"/>
    <property type="project" value="UniProtKB-SubCell"/>
</dbReference>
<evidence type="ECO:0000256" key="4">
    <source>
        <dbReference type="PROSITE-ProRule" id="PRU00221"/>
    </source>
</evidence>
<dbReference type="EMBL" id="JABBWE010000070">
    <property type="protein sequence ID" value="KAG1788227.1"/>
    <property type="molecule type" value="Genomic_DNA"/>
</dbReference>
<sequence>MSLELPAEIIDVDALLSDEDEPADAIQFVGYGPGGNSQYTNATGGMTTIKNEPVASSSRLPPPPGPNLQFKDSHTLFTYARPGLFEVVEEEKRKRMAMERIGEPPLKKRATSSTIAIANAPSRQKEKRKQPFGWKEPEIIDLLICSSDDDILVKKPRLESDENHLFSDRLTDIYANDDSNQPDCSNDMHDPNDFLPRTNALPSLSRPLSSEDSGYDSEEEYANYMASLDISDESKWNSMPLSNKAEDLSLNLKLEVDPARPRPGELRPLRPKYFAVHYPVTPLDPIYKEQFFWGKLNSVPGFRPRALKPPARLRFARHLPGRTRPLKLFQDLAYEKLGVVQSHRQAASGSINKIVQVPGAIVACAAASGGHPDYSDEDRQAPLPSDNNAGTMVVLHQGQCHVVDAHCIDHGSSAKKYYTVNDVLFNPLNPEQFLSTGNDCQVQLWQLPKADEMEVSESITSAPRMMNSMTLGDVAQDLVHSFDGANIAVSCRDGTVSVFKTMKLFTPSTWSRTTPPPDPETKLHVAPPNADHAAGTVLWGRGPTERFMYTSSEAHDPDGEGKDQGFHRAHDISRGRVLFPFSANESGDAGAVSPDGSTYVLITCGENNQHPIRLYDVARKSGHAIAETTLEPSASQVATFEATTATFSSEGRLLAVARSDNAVHMYDIRALTKGPLAAFRHEELDAVGSTGYGAVHACWVEGRDRRRVGIVSGGNDGCVRVWDPLIASSDKSQGKVLARTEFDVAYFAMGDMWMGEKPLVLGHCGGGLYVYDHLDADGLPIC</sequence>
<accession>A0A9P7AFB3</accession>
<reference evidence="6" key="1">
    <citation type="journal article" date="2020" name="New Phytol.">
        <title>Comparative genomics reveals dynamic genome evolution in host specialist ectomycorrhizal fungi.</title>
        <authorList>
            <person name="Lofgren L.A."/>
            <person name="Nguyen N.H."/>
            <person name="Vilgalys R."/>
            <person name="Ruytinx J."/>
            <person name="Liao H.L."/>
            <person name="Branco S."/>
            <person name="Kuo A."/>
            <person name="LaButti K."/>
            <person name="Lipzen A."/>
            <person name="Andreopoulos W."/>
            <person name="Pangilinan J."/>
            <person name="Riley R."/>
            <person name="Hundley H."/>
            <person name="Na H."/>
            <person name="Barry K."/>
            <person name="Grigoriev I.V."/>
            <person name="Stajich J.E."/>
            <person name="Kennedy P.G."/>
        </authorList>
    </citation>
    <scope>NUCLEOTIDE SEQUENCE</scope>
    <source>
        <strain evidence="6">S12</strain>
    </source>
</reference>
<dbReference type="InterPro" id="IPR015943">
    <property type="entry name" value="WD40/YVTN_repeat-like_dom_sf"/>
</dbReference>
<comment type="caution">
    <text evidence="6">The sequence shown here is derived from an EMBL/GenBank/DDBJ whole genome shotgun (WGS) entry which is preliminary data.</text>
</comment>
<dbReference type="GO" id="GO:0071013">
    <property type="term" value="C:catalytic step 2 spliceosome"/>
    <property type="evidence" value="ECO:0007669"/>
    <property type="project" value="TreeGrafter"/>
</dbReference>
<dbReference type="GO" id="GO:0000398">
    <property type="term" value="P:mRNA splicing, via spliceosome"/>
    <property type="evidence" value="ECO:0007669"/>
    <property type="project" value="TreeGrafter"/>
</dbReference>
<evidence type="ECO:0000256" key="2">
    <source>
        <dbReference type="ARBA" id="ARBA00022490"/>
    </source>
</evidence>